<protein>
    <submittedName>
        <fullName evidence="1">Uncharacterized protein</fullName>
    </submittedName>
</protein>
<gene>
    <name evidence="1" type="ORF">NCTC8985_03825</name>
</gene>
<sequence>MLSVVALPVAGQLARCCARVVLMQAGGWHDN</sequence>
<evidence type="ECO:0000313" key="2">
    <source>
        <dbReference type="Proteomes" id="UP000254405"/>
    </source>
</evidence>
<organism evidence="1 2">
    <name type="scientific">Escherichia coli</name>
    <dbReference type="NCBI Taxonomy" id="562"/>
    <lineage>
        <taxon>Bacteria</taxon>
        <taxon>Pseudomonadati</taxon>
        <taxon>Pseudomonadota</taxon>
        <taxon>Gammaproteobacteria</taxon>
        <taxon>Enterobacterales</taxon>
        <taxon>Enterobacteriaceae</taxon>
        <taxon>Escherichia</taxon>
    </lineage>
</organism>
<proteinExistence type="predicted"/>
<reference evidence="1 2" key="1">
    <citation type="submission" date="2018-06" db="EMBL/GenBank/DDBJ databases">
        <authorList>
            <consortium name="Pathogen Informatics"/>
            <person name="Doyle S."/>
        </authorList>
    </citation>
    <scope>NUCLEOTIDE SEQUENCE [LARGE SCALE GENOMIC DNA]</scope>
    <source>
        <strain evidence="1 2">NCTC8985</strain>
    </source>
</reference>
<dbReference type="EMBL" id="UGCO01000001">
    <property type="protein sequence ID" value="STI78496.1"/>
    <property type="molecule type" value="Genomic_DNA"/>
</dbReference>
<name>A0A376TP70_ECOLX</name>
<evidence type="ECO:0000313" key="1">
    <source>
        <dbReference type="EMBL" id="STI78496.1"/>
    </source>
</evidence>
<accession>A0A376TP70</accession>
<dbReference type="Proteomes" id="UP000254405">
    <property type="component" value="Unassembled WGS sequence"/>
</dbReference>
<dbReference type="AlphaFoldDB" id="A0A376TP70"/>